<protein>
    <recommendedName>
        <fullName evidence="4">HTH araC/xylS-type domain-containing protein</fullName>
    </recommendedName>
</protein>
<dbReference type="SMART" id="SM00342">
    <property type="entry name" value="HTH_ARAC"/>
    <property type="match status" value="1"/>
</dbReference>
<dbReference type="GO" id="GO:0043565">
    <property type="term" value="F:sequence-specific DNA binding"/>
    <property type="evidence" value="ECO:0007669"/>
    <property type="project" value="InterPro"/>
</dbReference>
<dbReference type="PROSITE" id="PS00041">
    <property type="entry name" value="HTH_ARAC_FAMILY_1"/>
    <property type="match status" value="1"/>
</dbReference>
<reference evidence="5" key="2">
    <citation type="submission" date="2023-01" db="EMBL/GenBank/DDBJ databases">
        <title>Draft genome sequence of Paraferrimonas sedimenticola strain NBRC 101628.</title>
        <authorList>
            <person name="Sun Q."/>
            <person name="Mori K."/>
        </authorList>
    </citation>
    <scope>NUCLEOTIDE SEQUENCE</scope>
    <source>
        <strain evidence="5">NBRC 101628</strain>
    </source>
</reference>
<dbReference type="InterPro" id="IPR018060">
    <property type="entry name" value="HTH_AraC"/>
</dbReference>
<accession>A0AA37RVR8</accession>
<keyword evidence="3" id="KW-0804">Transcription</keyword>
<dbReference type="PANTHER" id="PTHR46796">
    <property type="entry name" value="HTH-TYPE TRANSCRIPTIONAL ACTIVATOR RHAS-RELATED"/>
    <property type="match status" value="1"/>
</dbReference>
<evidence type="ECO:0000313" key="5">
    <source>
        <dbReference type="EMBL" id="GLP96229.1"/>
    </source>
</evidence>
<dbReference type="AlphaFoldDB" id="A0AA37RVR8"/>
<sequence>MGRNKPEIPEHGELYYNRYDSLERFLGDEQMFVDESMAVQVAPGDIDLESWWVRFRDLHLCCQRTKGKLSMQLEGETGWSHCCVASTPDGAEFSWEGQSLTRHGLLLVPNGRGHLIAPAGGELMTLMVENRLLTSLGIALKPAGRKSDHYEPMYFELSEQNYQDLMDGLDRLWQVLQGPAPFFQALNREQAALIRLNVFDLLSKTLLKPQDTKELPKISRRYALVQRALSHIDATEPGQEKHLSIESLAISAGGSTRSLQRSFKDVLGITPYRYILHARINGAHQVLLDPNESRTIAEIAAAYGFCSGSEFALHYQNFFGRLPAEARVSAR</sequence>
<evidence type="ECO:0000256" key="1">
    <source>
        <dbReference type="ARBA" id="ARBA00023015"/>
    </source>
</evidence>
<dbReference type="InterPro" id="IPR009057">
    <property type="entry name" value="Homeodomain-like_sf"/>
</dbReference>
<name>A0AA37RVR8_9GAMM</name>
<comment type="caution">
    <text evidence="5">The sequence shown here is derived from an EMBL/GenBank/DDBJ whole genome shotgun (WGS) entry which is preliminary data.</text>
</comment>
<dbReference type="InterPro" id="IPR018062">
    <property type="entry name" value="HTH_AraC-typ_CS"/>
</dbReference>
<dbReference type="RefSeq" id="WP_095505328.1">
    <property type="nucleotide sequence ID" value="NZ_BSNC01000004.1"/>
</dbReference>
<dbReference type="Proteomes" id="UP001161422">
    <property type="component" value="Unassembled WGS sequence"/>
</dbReference>
<evidence type="ECO:0000256" key="2">
    <source>
        <dbReference type="ARBA" id="ARBA00023125"/>
    </source>
</evidence>
<keyword evidence="1" id="KW-0805">Transcription regulation</keyword>
<dbReference type="Gene3D" id="1.10.10.60">
    <property type="entry name" value="Homeodomain-like"/>
    <property type="match status" value="1"/>
</dbReference>
<dbReference type="PANTHER" id="PTHR46796:SF6">
    <property type="entry name" value="ARAC SUBFAMILY"/>
    <property type="match status" value="1"/>
</dbReference>
<gene>
    <name evidence="5" type="ORF">GCM10007895_15350</name>
</gene>
<reference evidence="5" key="1">
    <citation type="journal article" date="2014" name="Int. J. Syst. Evol. Microbiol.">
        <title>Complete genome sequence of Corynebacterium casei LMG S-19264T (=DSM 44701T), isolated from a smear-ripened cheese.</title>
        <authorList>
            <consortium name="US DOE Joint Genome Institute (JGI-PGF)"/>
            <person name="Walter F."/>
            <person name="Albersmeier A."/>
            <person name="Kalinowski J."/>
            <person name="Ruckert C."/>
        </authorList>
    </citation>
    <scope>NUCLEOTIDE SEQUENCE</scope>
    <source>
        <strain evidence="5">NBRC 101628</strain>
    </source>
</reference>
<dbReference type="Pfam" id="PF12833">
    <property type="entry name" value="HTH_18"/>
    <property type="match status" value="1"/>
</dbReference>
<dbReference type="EMBL" id="BSNC01000004">
    <property type="protein sequence ID" value="GLP96229.1"/>
    <property type="molecule type" value="Genomic_DNA"/>
</dbReference>
<evidence type="ECO:0000313" key="6">
    <source>
        <dbReference type="Proteomes" id="UP001161422"/>
    </source>
</evidence>
<dbReference type="InterPro" id="IPR050204">
    <property type="entry name" value="AraC_XylS_family_regulators"/>
</dbReference>
<proteinExistence type="predicted"/>
<organism evidence="5 6">
    <name type="scientific">Paraferrimonas sedimenticola</name>
    <dbReference type="NCBI Taxonomy" id="375674"/>
    <lineage>
        <taxon>Bacteria</taxon>
        <taxon>Pseudomonadati</taxon>
        <taxon>Pseudomonadota</taxon>
        <taxon>Gammaproteobacteria</taxon>
        <taxon>Alteromonadales</taxon>
        <taxon>Ferrimonadaceae</taxon>
        <taxon>Paraferrimonas</taxon>
    </lineage>
</organism>
<keyword evidence="2" id="KW-0238">DNA-binding</keyword>
<keyword evidence="6" id="KW-1185">Reference proteome</keyword>
<evidence type="ECO:0000259" key="4">
    <source>
        <dbReference type="PROSITE" id="PS01124"/>
    </source>
</evidence>
<dbReference type="SUPFAM" id="SSF46689">
    <property type="entry name" value="Homeodomain-like"/>
    <property type="match status" value="2"/>
</dbReference>
<feature type="domain" description="HTH araC/xylS-type" evidence="4">
    <location>
        <begin position="226"/>
        <end position="329"/>
    </location>
</feature>
<dbReference type="GO" id="GO:0003700">
    <property type="term" value="F:DNA-binding transcription factor activity"/>
    <property type="evidence" value="ECO:0007669"/>
    <property type="project" value="InterPro"/>
</dbReference>
<dbReference type="PROSITE" id="PS01124">
    <property type="entry name" value="HTH_ARAC_FAMILY_2"/>
    <property type="match status" value="1"/>
</dbReference>
<evidence type="ECO:0000256" key="3">
    <source>
        <dbReference type="ARBA" id="ARBA00023163"/>
    </source>
</evidence>